<sequence length="1222" mass="133740">MRSPRALESRPDVLWRMTGQLWADVEQQLPLTQGQLDALVEACFRIGVHPATEPAQALTLLARAHRLDNANPKHPYHVGLLYLRHGRLEAAVRWLSAAAELSPAHHRIWAHLSLAHRQLDEARAGSDGYSGDDRGRAEAIADTIRAGRDDFDPEAATPVLPLLRPGECRWSGVLDMAADGRLRGRTAERSRDVLAVELADIAELAGRRRGGTAAFTVLAVQWMVYGYPTATVRRLARGLPQQDGPAVRLLSLVCDLFETDRAELPERLAACLADGSLPDTLAALIHRQRLFWRPLRFPDLGAHAAARAFTDGDPGRHEKALRSAEKALGAGPPEPMGDVVAPAASAQASAGPDERLAAFEEAAARLGALSDDALGHAKALAKGALGDAADFARMSGDKEILTGLVSRLEGVRQAWLEALQRFKDAEPAGLVMEFEEFRRRVEECEALFQQPLGSLRSILTKKVERKLTAKAQEFAGAGPAPSPDALALGERLSVLEAEQPSGTSTAIGAGTPPADRVPAPAPLSAHAGPRERVAHALEAAEARLDANFEDAWRTLDAYPPELRHREAVTLLRAYLGGQQAESDLRLGRTTAARRRWSTMLKDDPLHPGVLRNLAVAHTSAGDLAPAALAWRRHLEALYLKDLAHGDIRRGAAERAEVHRVLAGSFGTAPLCAGSAPDSELDGDLREVPPVLAGTGKVAIATAHLRLEELNHTLSHRSPTLLLGVGRSVGETELSAARDGSTQAVAAAVRELPTRVREPFAKLCRQRIEEAYQEASRTHGRTRRPGDEAEEQAHEKWVRGRILWRLRLVRALTGAETEWPLTEYCGDVIANLRLVDAAPLDPANEVVQRAARLLGLQGDPAEIIERHNQLAQLACNFALGRIYEAAEETSTAAVTQDFPERFRRIARSWGRNGDAIPERYAELLDDPTRLYRPSARYAFAILETSAVPGDEAERRVVEAAVTGLRRWVARLPGATGPARALARLLASLDRHDEVLEVLSTARREAFGELGRRKLSVSFIRHDIARGEYAEAVTQILALLDGGSDDERLRYLLVEAYNHWISSGKQVPPARRIAEDLARWSDPETVDRRRALVVMATVAAHRDRPDGTGVGPLADELRELWETDPGNVEARYQLVQALYGHAWQVREQIRSAAGDRRRTLRTELDAIRIECEQHASALLGTGEPRFAGTEEGSQQRVTDSGPLKDETRRAKLREILHAVRPDRT</sequence>
<keyword evidence="4" id="KW-1185">Reference proteome</keyword>
<dbReference type="PROSITE" id="PS50005">
    <property type="entry name" value="TPR"/>
    <property type="match status" value="1"/>
</dbReference>
<dbReference type="SUPFAM" id="SSF48452">
    <property type="entry name" value="TPR-like"/>
    <property type="match status" value="1"/>
</dbReference>
<organism evidence="3 4">
    <name type="scientific">Streptomyces violascens</name>
    <dbReference type="NCBI Taxonomy" id="67381"/>
    <lineage>
        <taxon>Bacteria</taxon>
        <taxon>Bacillati</taxon>
        <taxon>Actinomycetota</taxon>
        <taxon>Actinomycetes</taxon>
        <taxon>Kitasatosporales</taxon>
        <taxon>Streptomycetaceae</taxon>
        <taxon>Streptomyces</taxon>
    </lineage>
</organism>
<accession>A0ABQ3QTK9</accession>
<evidence type="ECO:0000256" key="1">
    <source>
        <dbReference type="PROSITE-ProRule" id="PRU00339"/>
    </source>
</evidence>
<dbReference type="EMBL" id="BNDY01000017">
    <property type="protein sequence ID" value="GHI40617.1"/>
    <property type="molecule type" value="Genomic_DNA"/>
</dbReference>
<dbReference type="Proteomes" id="UP001050808">
    <property type="component" value="Unassembled WGS sequence"/>
</dbReference>
<dbReference type="InterPro" id="IPR011990">
    <property type="entry name" value="TPR-like_helical_dom_sf"/>
</dbReference>
<gene>
    <name evidence="3" type="ORF">Sviol_50250</name>
</gene>
<dbReference type="RefSeq" id="WP_226599350.1">
    <property type="nucleotide sequence ID" value="NZ_BNDY01000017.1"/>
</dbReference>
<evidence type="ECO:0000313" key="4">
    <source>
        <dbReference type="Proteomes" id="UP001050808"/>
    </source>
</evidence>
<feature type="repeat" description="TPR" evidence="1">
    <location>
        <begin position="72"/>
        <end position="105"/>
    </location>
</feature>
<dbReference type="Gene3D" id="1.25.40.10">
    <property type="entry name" value="Tetratricopeptide repeat domain"/>
    <property type="match status" value="1"/>
</dbReference>
<proteinExistence type="predicted"/>
<protein>
    <recommendedName>
        <fullName evidence="5">Tetratricopeptide repeat protein</fullName>
    </recommendedName>
</protein>
<comment type="caution">
    <text evidence="3">The sequence shown here is derived from an EMBL/GenBank/DDBJ whole genome shotgun (WGS) entry which is preliminary data.</text>
</comment>
<feature type="region of interest" description="Disordered" evidence="2">
    <location>
        <begin position="1179"/>
        <end position="1208"/>
    </location>
</feature>
<dbReference type="InterPro" id="IPR019734">
    <property type="entry name" value="TPR_rpt"/>
</dbReference>
<reference evidence="3" key="1">
    <citation type="submission" date="2024-05" db="EMBL/GenBank/DDBJ databases">
        <title>Whole genome shotgun sequence of Streptomyces violascens NBRC 12920.</title>
        <authorList>
            <person name="Komaki H."/>
            <person name="Tamura T."/>
        </authorList>
    </citation>
    <scope>NUCLEOTIDE SEQUENCE</scope>
    <source>
        <strain evidence="3">NBRC 12920</strain>
    </source>
</reference>
<keyword evidence="1" id="KW-0802">TPR repeat</keyword>
<evidence type="ECO:0008006" key="5">
    <source>
        <dbReference type="Google" id="ProtNLM"/>
    </source>
</evidence>
<name>A0ABQ3QTK9_9ACTN</name>
<evidence type="ECO:0000256" key="2">
    <source>
        <dbReference type="SAM" id="MobiDB-lite"/>
    </source>
</evidence>
<evidence type="ECO:0000313" key="3">
    <source>
        <dbReference type="EMBL" id="GHI40617.1"/>
    </source>
</evidence>